<evidence type="ECO:0000313" key="2">
    <source>
        <dbReference type="Proteomes" id="UP000190074"/>
    </source>
</evidence>
<dbReference type="Pfam" id="PF23140">
    <property type="entry name" value="Gp80"/>
    <property type="match status" value="1"/>
</dbReference>
<gene>
    <name evidence="1" type="ORF">SAMEA2259716_05737</name>
</gene>
<protein>
    <submittedName>
        <fullName evidence="1">Gp34 protein</fullName>
    </submittedName>
</protein>
<dbReference type="RefSeq" id="WP_079636327.1">
    <property type="nucleotide sequence ID" value="NZ_FVGW01000022.1"/>
</dbReference>
<proteinExistence type="predicted"/>
<name>A0A1T8V610_9MYCO</name>
<evidence type="ECO:0000313" key="1">
    <source>
        <dbReference type="EMBL" id="SKN00529.1"/>
    </source>
</evidence>
<accession>A0A1T8V610</accession>
<organism evidence="1 2">
    <name type="scientific">Mycobacteroides abscessus subsp. massiliense</name>
    <dbReference type="NCBI Taxonomy" id="1962118"/>
    <lineage>
        <taxon>Bacteria</taxon>
        <taxon>Bacillati</taxon>
        <taxon>Actinomycetota</taxon>
        <taxon>Actinomycetes</taxon>
        <taxon>Mycobacteriales</taxon>
        <taxon>Mycobacteriaceae</taxon>
        <taxon>Mycobacteroides</taxon>
        <taxon>Mycobacteroides abscessus</taxon>
    </lineage>
</organism>
<dbReference type="Proteomes" id="UP000190074">
    <property type="component" value="Unassembled WGS sequence"/>
</dbReference>
<dbReference type="InterPro" id="IPR056908">
    <property type="entry name" value="Gp80-like"/>
</dbReference>
<dbReference type="AlphaFoldDB" id="A0A1T8V610"/>
<dbReference type="EMBL" id="FVGW01000022">
    <property type="protein sequence ID" value="SKN00529.1"/>
    <property type="molecule type" value="Genomic_DNA"/>
</dbReference>
<reference evidence="1 2" key="1">
    <citation type="submission" date="2016-11" db="EMBL/GenBank/DDBJ databases">
        <authorList>
            <consortium name="Pathogen Informatics"/>
        </authorList>
    </citation>
    <scope>NUCLEOTIDE SEQUENCE [LARGE SCALE GENOMIC DNA]</scope>
    <source>
        <strain evidence="1 2">911</strain>
    </source>
</reference>
<sequence length="127" mass="12981">MAWGISAYLANKILDHICRNVAYTPPATVYAKMHTGDPGANGTANASSVATRYPCAFNAAAAGSISQSNTPEHTLGATETIAGVSFWDHPTAGSFLWSSQAAVSKSGASGDIIRINTDTLALGPLAA</sequence>